<evidence type="ECO:0000313" key="1">
    <source>
        <dbReference type="EMBL" id="KIK31213.1"/>
    </source>
</evidence>
<dbReference type="AlphaFoldDB" id="A0A0D0AGL0"/>
<dbReference type="Proteomes" id="UP000054018">
    <property type="component" value="Unassembled WGS sequence"/>
</dbReference>
<dbReference type="HOGENOM" id="CLU_2776859_0_0_1"/>
<keyword evidence="2" id="KW-1185">Reference proteome</keyword>
<reference evidence="2" key="2">
    <citation type="submission" date="2015-01" db="EMBL/GenBank/DDBJ databases">
        <title>Evolutionary Origins and Diversification of the Mycorrhizal Mutualists.</title>
        <authorList>
            <consortium name="DOE Joint Genome Institute"/>
            <consortium name="Mycorrhizal Genomics Consortium"/>
            <person name="Kohler A."/>
            <person name="Kuo A."/>
            <person name="Nagy L.G."/>
            <person name="Floudas D."/>
            <person name="Copeland A."/>
            <person name="Barry K.W."/>
            <person name="Cichocki N."/>
            <person name="Veneault-Fourrey C."/>
            <person name="LaButti K."/>
            <person name="Lindquist E.A."/>
            <person name="Lipzen A."/>
            <person name="Lundell T."/>
            <person name="Morin E."/>
            <person name="Murat C."/>
            <person name="Riley R."/>
            <person name="Ohm R."/>
            <person name="Sun H."/>
            <person name="Tunlid A."/>
            <person name="Henrissat B."/>
            <person name="Grigoriev I.V."/>
            <person name="Hibbett D.S."/>
            <person name="Martin F."/>
        </authorList>
    </citation>
    <scope>NUCLEOTIDE SEQUENCE [LARGE SCALE GENOMIC DNA]</scope>
    <source>
        <strain evidence="2">441</strain>
    </source>
</reference>
<sequence>MTPVASNQFLRRNEILHCFIVMSSTIDISPTILEAVPLRGANDGMVRIGNLVTPQDWQGLKKSVILLQG</sequence>
<organism evidence="1 2">
    <name type="scientific">Pisolithus microcarpus 441</name>
    <dbReference type="NCBI Taxonomy" id="765257"/>
    <lineage>
        <taxon>Eukaryota</taxon>
        <taxon>Fungi</taxon>
        <taxon>Dikarya</taxon>
        <taxon>Basidiomycota</taxon>
        <taxon>Agaricomycotina</taxon>
        <taxon>Agaricomycetes</taxon>
        <taxon>Agaricomycetidae</taxon>
        <taxon>Boletales</taxon>
        <taxon>Sclerodermatineae</taxon>
        <taxon>Pisolithaceae</taxon>
        <taxon>Pisolithus</taxon>
    </lineage>
</organism>
<reference evidence="1 2" key="1">
    <citation type="submission" date="2014-04" db="EMBL/GenBank/DDBJ databases">
        <authorList>
            <consortium name="DOE Joint Genome Institute"/>
            <person name="Kuo A."/>
            <person name="Kohler A."/>
            <person name="Costa M.D."/>
            <person name="Nagy L.G."/>
            <person name="Floudas D."/>
            <person name="Copeland A."/>
            <person name="Barry K.W."/>
            <person name="Cichocki N."/>
            <person name="Veneault-Fourrey C."/>
            <person name="LaButti K."/>
            <person name="Lindquist E.A."/>
            <person name="Lipzen A."/>
            <person name="Lundell T."/>
            <person name="Morin E."/>
            <person name="Murat C."/>
            <person name="Sun H."/>
            <person name="Tunlid A."/>
            <person name="Henrissat B."/>
            <person name="Grigoriev I.V."/>
            <person name="Hibbett D.S."/>
            <person name="Martin F."/>
            <person name="Nordberg H.P."/>
            <person name="Cantor M.N."/>
            <person name="Hua S.X."/>
        </authorList>
    </citation>
    <scope>NUCLEOTIDE SEQUENCE [LARGE SCALE GENOMIC DNA]</scope>
    <source>
        <strain evidence="1 2">441</strain>
    </source>
</reference>
<dbReference type="EMBL" id="KN833685">
    <property type="protein sequence ID" value="KIK31213.1"/>
    <property type="molecule type" value="Genomic_DNA"/>
</dbReference>
<evidence type="ECO:0000313" key="2">
    <source>
        <dbReference type="Proteomes" id="UP000054018"/>
    </source>
</evidence>
<protein>
    <submittedName>
        <fullName evidence="1">Uncharacterized protein</fullName>
    </submittedName>
</protein>
<accession>A0A0D0AGL0</accession>
<gene>
    <name evidence="1" type="ORF">PISMIDRAFT_670216</name>
</gene>
<proteinExistence type="predicted"/>
<name>A0A0D0AGL0_9AGAM</name>